<reference evidence="5 6" key="1">
    <citation type="journal article" date="2011" name="Stand. Genomic Sci.">
        <title>Complete genome sequence of the hyperthermophilic chemolithoautotroph Pyrolobus fumarii type strain (1A).</title>
        <authorList>
            <person name="Anderson I."/>
            <person name="Goker M."/>
            <person name="Nolan M."/>
            <person name="Lucas S."/>
            <person name="Hammon N."/>
            <person name="Deshpande S."/>
            <person name="Cheng J.F."/>
            <person name="Tapia R."/>
            <person name="Han C."/>
            <person name="Goodwin L."/>
            <person name="Pitluck S."/>
            <person name="Huntemann M."/>
            <person name="Liolios K."/>
            <person name="Ivanova N."/>
            <person name="Pagani I."/>
            <person name="Mavromatis K."/>
            <person name="Ovchinikova G."/>
            <person name="Pati A."/>
            <person name="Chen A."/>
            <person name="Palaniappan K."/>
            <person name="Land M."/>
            <person name="Hauser L."/>
            <person name="Brambilla E.M."/>
            <person name="Huber H."/>
            <person name="Yasawong M."/>
            <person name="Rohde M."/>
            <person name="Spring S."/>
            <person name="Abt B."/>
            <person name="Sikorski J."/>
            <person name="Wirth R."/>
            <person name="Detter J.C."/>
            <person name="Woyke T."/>
            <person name="Bristow J."/>
            <person name="Eisen J.A."/>
            <person name="Markowitz V."/>
            <person name="Hugenholtz P."/>
            <person name="Kyrpides N.C."/>
            <person name="Klenk H.P."/>
            <person name="Lapidus A."/>
        </authorList>
    </citation>
    <scope>NUCLEOTIDE SEQUENCE [LARGE SCALE GENOMIC DNA]</scope>
    <source>
        <strain evidence="6">DSM 11204 / 1A</strain>
    </source>
</reference>
<dbReference type="GO" id="GO:0008934">
    <property type="term" value="F:inositol monophosphate 1-phosphatase activity"/>
    <property type="evidence" value="ECO:0007669"/>
    <property type="project" value="TreeGrafter"/>
</dbReference>
<dbReference type="FunCoup" id="G0EH97">
    <property type="interactions" value="47"/>
</dbReference>
<dbReference type="GO" id="GO:0046872">
    <property type="term" value="F:metal ion binding"/>
    <property type="evidence" value="ECO:0007669"/>
    <property type="project" value="UniProtKB-KW"/>
</dbReference>
<keyword evidence="1 4" id="KW-0479">Metal-binding</keyword>
<dbReference type="OrthoDB" id="58111at2157"/>
<dbReference type="STRING" id="694429.Pyrfu_1463"/>
<evidence type="ECO:0000313" key="6">
    <source>
        <dbReference type="Proteomes" id="UP000001037"/>
    </source>
</evidence>
<dbReference type="PANTHER" id="PTHR20854:SF4">
    <property type="entry name" value="INOSITOL-1-MONOPHOSPHATASE-RELATED"/>
    <property type="match status" value="1"/>
</dbReference>
<dbReference type="HOGENOM" id="CLU_044118_5_0_2"/>
<gene>
    <name evidence="5" type="ordered locus">Pyrfu_1463</name>
</gene>
<evidence type="ECO:0000256" key="1">
    <source>
        <dbReference type="ARBA" id="ARBA00022723"/>
    </source>
</evidence>
<proteinExistence type="predicted"/>
<dbReference type="Gene3D" id="3.30.540.10">
    <property type="entry name" value="Fructose-1,6-Bisphosphatase, subunit A, domain 1"/>
    <property type="match status" value="1"/>
</dbReference>
<feature type="binding site" evidence="4">
    <location>
        <position position="88"/>
    </location>
    <ligand>
        <name>Mg(2+)</name>
        <dbReference type="ChEBI" id="CHEBI:18420"/>
        <label>1</label>
        <note>catalytic</note>
    </ligand>
</feature>
<keyword evidence="3 4" id="KW-0460">Magnesium</keyword>
<dbReference type="GeneID" id="11138650"/>
<dbReference type="PANTHER" id="PTHR20854">
    <property type="entry name" value="INOSITOL MONOPHOSPHATASE"/>
    <property type="match status" value="1"/>
</dbReference>
<dbReference type="InterPro" id="IPR020583">
    <property type="entry name" value="Inositol_monoP_metal-BS"/>
</dbReference>
<evidence type="ECO:0000256" key="3">
    <source>
        <dbReference type="ARBA" id="ARBA00022842"/>
    </source>
</evidence>
<evidence type="ECO:0000256" key="2">
    <source>
        <dbReference type="ARBA" id="ARBA00022801"/>
    </source>
</evidence>
<dbReference type="RefSeq" id="WP_014026998.1">
    <property type="nucleotide sequence ID" value="NC_015931.1"/>
</dbReference>
<evidence type="ECO:0000313" key="5">
    <source>
        <dbReference type="EMBL" id="AEM39321.1"/>
    </source>
</evidence>
<dbReference type="Gene3D" id="3.40.190.80">
    <property type="match status" value="1"/>
</dbReference>
<feature type="binding site" evidence="4">
    <location>
        <position position="91"/>
    </location>
    <ligand>
        <name>Mg(2+)</name>
        <dbReference type="ChEBI" id="CHEBI:18420"/>
        <label>1</label>
        <note>catalytic</note>
    </ligand>
</feature>
<accession>G0EH97</accession>
<dbReference type="KEGG" id="pfm:Pyrfu_1463"/>
<feature type="binding site" evidence="4">
    <location>
        <position position="90"/>
    </location>
    <ligand>
        <name>Mg(2+)</name>
        <dbReference type="ChEBI" id="CHEBI:18420"/>
        <label>2</label>
    </ligand>
</feature>
<dbReference type="eggNOG" id="arCOG01349">
    <property type="taxonomic scope" value="Archaea"/>
</dbReference>
<dbReference type="Pfam" id="PF00459">
    <property type="entry name" value="Inositol_P"/>
    <property type="match status" value="1"/>
</dbReference>
<feature type="binding site" evidence="4">
    <location>
        <position position="71"/>
    </location>
    <ligand>
        <name>Mg(2+)</name>
        <dbReference type="ChEBI" id="CHEBI:18420"/>
        <label>1</label>
        <note>catalytic</note>
    </ligand>
</feature>
<dbReference type="Proteomes" id="UP000001037">
    <property type="component" value="Chromosome"/>
</dbReference>
<dbReference type="GO" id="GO:0006020">
    <property type="term" value="P:inositol metabolic process"/>
    <property type="evidence" value="ECO:0007669"/>
    <property type="project" value="TreeGrafter"/>
</dbReference>
<evidence type="ECO:0000256" key="4">
    <source>
        <dbReference type="PIRSR" id="PIRSR600760-2"/>
    </source>
</evidence>
<dbReference type="InterPro" id="IPR000760">
    <property type="entry name" value="Inositol_monophosphatase-like"/>
</dbReference>
<comment type="cofactor">
    <cofactor evidence="4">
        <name>Mg(2+)</name>
        <dbReference type="ChEBI" id="CHEBI:18420"/>
    </cofactor>
</comment>
<dbReference type="GO" id="GO:0007165">
    <property type="term" value="P:signal transduction"/>
    <property type="evidence" value="ECO:0007669"/>
    <property type="project" value="TreeGrafter"/>
</dbReference>
<keyword evidence="2" id="KW-0378">Hydrolase</keyword>
<dbReference type="AlphaFoldDB" id="G0EH97"/>
<dbReference type="SUPFAM" id="SSF56655">
    <property type="entry name" value="Carbohydrate phosphatase"/>
    <property type="match status" value="1"/>
</dbReference>
<dbReference type="PROSITE" id="PS00629">
    <property type="entry name" value="IMP_1"/>
    <property type="match status" value="1"/>
</dbReference>
<dbReference type="PRINTS" id="PR00377">
    <property type="entry name" value="IMPHPHTASES"/>
</dbReference>
<organism evidence="5 6">
    <name type="scientific">Pyrolobus fumarii (strain DSM 11204 / 1A)</name>
    <dbReference type="NCBI Taxonomy" id="694429"/>
    <lineage>
        <taxon>Archaea</taxon>
        <taxon>Thermoproteota</taxon>
        <taxon>Thermoprotei</taxon>
        <taxon>Desulfurococcales</taxon>
        <taxon>Pyrodictiaceae</taxon>
        <taxon>Pyrolobus</taxon>
    </lineage>
</organism>
<dbReference type="InParanoid" id="G0EH97"/>
<sequence>MEWSPPELRKILTRVAGEAAGFLRDKFGSINLLEVHGVKARDETMRIDLEVENYVFELLKAEGLKCLVATEERGVVKLGNDPVVIVLDPLDGSKNFASFVPWAAVSLAAAPINNTEPPRLTDIVAGAVAPIFNWPVISFAKGEGVHEGEDKPLMTPTRRLLLYYAENAQQALIVEKLIEALKARGMRVSARSLGSASLEVSWAGIGRALAFIDVRGKLRTIDITAAVHIALEAGSYVIVERWGARIDRVEEVGTVIVAPPDTWGIVKSVLCETGHCNLVDQALSRKETQLIPVARATQGH</sequence>
<dbReference type="EMBL" id="CP002838">
    <property type="protein sequence ID" value="AEM39321.1"/>
    <property type="molecule type" value="Genomic_DNA"/>
</dbReference>
<feature type="binding site" evidence="4">
    <location>
        <position position="222"/>
    </location>
    <ligand>
        <name>Mg(2+)</name>
        <dbReference type="ChEBI" id="CHEBI:18420"/>
        <label>1</label>
        <note>catalytic</note>
    </ligand>
</feature>
<keyword evidence="6" id="KW-1185">Reference proteome</keyword>
<protein>
    <submittedName>
        <fullName evidence="5">Inositol monophosphatase</fullName>
    </submittedName>
</protein>
<name>G0EH97_PYRF1</name>